<dbReference type="SUPFAM" id="SSF48264">
    <property type="entry name" value="Cytochrome P450"/>
    <property type="match status" value="1"/>
</dbReference>
<keyword evidence="2" id="KW-0503">Monooxygenase</keyword>
<dbReference type="Gene3D" id="1.10.630.10">
    <property type="entry name" value="Cytochrome P450"/>
    <property type="match status" value="1"/>
</dbReference>
<dbReference type="InterPro" id="IPR017972">
    <property type="entry name" value="Cyt_P450_CS"/>
</dbReference>
<keyword evidence="2" id="KW-0349">Heme</keyword>
<evidence type="ECO:0000256" key="2">
    <source>
        <dbReference type="RuleBase" id="RU000461"/>
    </source>
</evidence>
<accession>A0ABQ2UD34</accession>
<dbReference type="Proteomes" id="UP000649573">
    <property type="component" value="Unassembled WGS sequence"/>
</dbReference>
<dbReference type="PRINTS" id="PR00385">
    <property type="entry name" value="P450"/>
</dbReference>
<dbReference type="Pfam" id="PF00067">
    <property type="entry name" value="p450"/>
    <property type="match status" value="1"/>
</dbReference>
<comment type="similarity">
    <text evidence="1 2">Belongs to the cytochrome P450 family.</text>
</comment>
<dbReference type="PANTHER" id="PTHR46696:SF1">
    <property type="entry name" value="CYTOCHROME P450 YJIB-RELATED"/>
    <property type="match status" value="1"/>
</dbReference>
<dbReference type="PROSITE" id="PS00086">
    <property type="entry name" value="CYTOCHROME_P450"/>
    <property type="match status" value="1"/>
</dbReference>
<evidence type="ECO:0000313" key="3">
    <source>
        <dbReference type="EMBL" id="GGU23607.1"/>
    </source>
</evidence>
<dbReference type="PANTHER" id="PTHR46696">
    <property type="entry name" value="P450, PUTATIVE (EUROFUNG)-RELATED"/>
    <property type="match status" value="1"/>
</dbReference>
<keyword evidence="4" id="KW-1185">Reference proteome</keyword>
<gene>
    <name evidence="3" type="ORF">GCM10010178_14710</name>
</gene>
<evidence type="ECO:0000313" key="4">
    <source>
        <dbReference type="Proteomes" id="UP000649573"/>
    </source>
</evidence>
<dbReference type="InterPro" id="IPR036396">
    <property type="entry name" value="Cyt_P450_sf"/>
</dbReference>
<dbReference type="PRINTS" id="PR00359">
    <property type="entry name" value="BP450"/>
</dbReference>
<protein>
    <submittedName>
        <fullName evidence="3">Cytochrome P450</fullName>
    </submittedName>
</protein>
<dbReference type="RefSeq" id="WP_189252814.1">
    <property type="nucleotide sequence ID" value="NZ_BMRE01000003.1"/>
</dbReference>
<dbReference type="EMBL" id="BMRE01000003">
    <property type="protein sequence ID" value="GGU23607.1"/>
    <property type="molecule type" value="Genomic_DNA"/>
</dbReference>
<proteinExistence type="inferred from homology"/>
<sequence>MTTASTPDAALEAMRPVLPADLMDRASTFDPAPRLARLSEAGPIHLVEHNDEPLWLVTGQDAARTLLADPRMSADRFKVKRLRDKLSTEMRDKFAAAESRAGSFITTDPPEHTRYRRLLARQFTMRRMRALTAQIEEIVSGRIDAMIAAGPPSDLIRDFALPVPSLVICELLGVPVADRGHFQDDTIELLDLATDLEGLIEVGTRMHRYMWGLVQEKRAHREDDLLSELAHTSDMSDDEMVGLANLLLIAGHETTTNMLGLGVLALLDHPDQLDALRADPDGLMETAVEEMLRYLSIVDTGIVRYALEDVEIGDVTISEGDTVMCSVIATNRDPAECEEPHRFRIDRPRTRHLSFGHGVHQCLGNELARIEMSVSFRELLRRLPGIRLAVPAQDVHVRTTSTIFGVKHLPITWDADEKTR</sequence>
<dbReference type="InterPro" id="IPR002397">
    <property type="entry name" value="Cyt_P450_B"/>
</dbReference>
<keyword evidence="2" id="KW-0560">Oxidoreductase</keyword>
<keyword evidence="2" id="KW-0479">Metal-binding</keyword>
<organism evidence="3 4">
    <name type="scientific">Lentzea flava</name>
    <dbReference type="NCBI Taxonomy" id="103732"/>
    <lineage>
        <taxon>Bacteria</taxon>
        <taxon>Bacillati</taxon>
        <taxon>Actinomycetota</taxon>
        <taxon>Actinomycetes</taxon>
        <taxon>Pseudonocardiales</taxon>
        <taxon>Pseudonocardiaceae</taxon>
        <taxon>Lentzea</taxon>
    </lineage>
</organism>
<evidence type="ECO:0000256" key="1">
    <source>
        <dbReference type="ARBA" id="ARBA00010617"/>
    </source>
</evidence>
<comment type="caution">
    <text evidence="3">The sequence shown here is derived from an EMBL/GenBank/DDBJ whole genome shotgun (WGS) entry which is preliminary data.</text>
</comment>
<keyword evidence="2" id="KW-0408">Iron</keyword>
<dbReference type="InterPro" id="IPR001128">
    <property type="entry name" value="Cyt_P450"/>
</dbReference>
<reference evidence="4" key="1">
    <citation type="journal article" date="2019" name="Int. J. Syst. Evol. Microbiol.">
        <title>The Global Catalogue of Microorganisms (GCM) 10K type strain sequencing project: providing services to taxonomists for standard genome sequencing and annotation.</title>
        <authorList>
            <consortium name="The Broad Institute Genomics Platform"/>
            <consortium name="The Broad Institute Genome Sequencing Center for Infectious Disease"/>
            <person name="Wu L."/>
            <person name="Ma J."/>
        </authorList>
    </citation>
    <scope>NUCLEOTIDE SEQUENCE [LARGE SCALE GENOMIC DNA]</scope>
    <source>
        <strain evidence="4">JCM 3296</strain>
    </source>
</reference>
<name>A0ABQ2UD34_9PSEU</name>
<dbReference type="CDD" id="cd11030">
    <property type="entry name" value="CYP105-like"/>
    <property type="match status" value="1"/>
</dbReference>